<dbReference type="PROSITE" id="PS50088">
    <property type="entry name" value="ANK_REPEAT"/>
    <property type="match status" value="6"/>
</dbReference>
<dbReference type="InterPro" id="IPR026961">
    <property type="entry name" value="PGG_dom"/>
</dbReference>
<feature type="domain" description="PGG" evidence="3">
    <location>
        <begin position="283"/>
        <end position="381"/>
    </location>
</feature>
<evidence type="ECO:0000313" key="4">
    <source>
        <dbReference type="EMBL" id="KAH0858710.1"/>
    </source>
</evidence>
<evidence type="ECO:0000256" key="1">
    <source>
        <dbReference type="PROSITE-ProRule" id="PRU00023"/>
    </source>
</evidence>
<evidence type="ECO:0000256" key="2">
    <source>
        <dbReference type="SAM" id="Phobius"/>
    </source>
</evidence>
<dbReference type="Gene3D" id="1.25.40.20">
    <property type="entry name" value="Ankyrin repeat-containing domain"/>
    <property type="match status" value="2"/>
</dbReference>
<keyword evidence="2" id="KW-0472">Membrane</keyword>
<feature type="transmembrane region" description="Helical" evidence="2">
    <location>
        <begin position="754"/>
        <end position="777"/>
    </location>
</feature>
<feature type="repeat" description="ANK" evidence="1">
    <location>
        <begin position="181"/>
        <end position="203"/>
    </location>
</feature>
<feature type="repeat" description="ANK" evidence="1">
    <location>
        <begin position="556"/>
        <end position="577"/>
    </location>
</feature>
<protein>
    <recommendedName>
        <fullName evidence="3">PGG domain-containing protein</fullName>
    </recommendedName>
</protein>
<keyword evidence="2" id="KW-0812">Transmembrane</keyword>
<feature type="repeat" description="ANK" evidence="1">
    <location>
        <begin position="67"/>
        <end position="89"/>
    </location>
</feature>
<dbReference type="Pfam" id="PF13857">
    <property type="entry name" value="Ank_5"/>
    <property type="match status" value="2"/>
</dbReference>
<dbReference type="Proteomes" id="UP000824890">
    <property type="component" value="Unassembled WGS sequence"/>
</dbReference>
<gene>
    <name evidence="4" type="ORF">HID58_086971</name>
</gene>
<feature type="transmembrane region" description="Helical" evidence="2">
    <location>
        <begin position="811"/>
        <end position="833"/>
    </location>
</feature>
<dbReference type="InterPro" id="IPR002110">
    <property type="entry name" value="Ankyrin_rpt"/>
</dbReference>
<feature type="transmembrane region" description="Helical" evidence="2">
    <location>
        <begin position="708"/>
        <end position="726"/>
    </location>
</feature>
<organism evidence="4 5">
    <name type="scientific">Brassica napus</name>
    <name type="common">Rape</name>
    <dbReference type="NCBI Taxonomy" id="3708"/>
    <lineage>
        <taxon>Eukaryota</taxon>
        <taxon>Viridiplantae</taxon>
        <taxon>Streptophyta</taxon>
        <taxon>Embryophyta</taxon>
        <taxon>Tracheophyta</taxon>
        <taxon>Spermatophyta</taxon>
        <taxon>Magnoliopsida</taxon>
        <taxon>eudicotyledons</taxon>
        <taxon>Gunneridae</taxon>
        <taxon>Pentapetalae</taxon>
        <taxon>rosids</taxon>
        <taxon>malvids</taxon>
        <taxon>Brassicales</taxon>
        <taxon>Brassicaceae</taxon>
        <taxon>Brassiceae</taxon>
        <taxon>Brassica</taxon>
    </lineage>
</organism>
<proteinExistence type="predicted"/>
<evidence type="ECO:0000259" key="3">
    <source>
        <dbReference type="Pfam" id="PF13962"/>
    </source>
</evidence>
<keyword evidence="5" id="KW-1185">Reference proteome</keyword>
<feature type="transmembrane region" description="Helical" evidence="2">
    <location>
        <begin position="333"/>
        <end position="356"/>
    </location>
</feature>
<name>A0ABQ7XRV1_BRANA</name>
<dbReference type="SUPFAM" id="SSF48403">
    <property type="entry name" value="Ankyrin repeat"/>
    <property type="match status" value="2"/>
</dbReference>
<sequence>MILIVTQIGNIDELYEVIHENPYILESIDAVPFINTPLHVASASGNLPLAMEIMNLKPSFARKLNTYGLSPLHLAIEEGQTRLVLSLLKVDPNLVRLPGREGTTPFHQVVGRGETDLMTEFLLACPGCIRDANVNGETALHIAVLNDRYEELELLLGWVQRLRQADAESLEMQFLNKRDQDGNTALHLAAYHNRFKEVKLLVKCHAVNLNVRNRIGLTALDILQNQGEHQTNRNIENIVRKSGGKTGNSLPKPKKVSEILRTPIGFTEHLFTLTARYRNQTSEGTRAALLVIAALIITTTYQTALQPPGGVYQENAAEESKKSVGTIVMNHKYFYVLRNVNSMAFVGAVFMAFCLLPAGEGYVWWFMWIAVPLYVSYLVSMSVISPDTVWYFSTSAVSVLIIIAVYMVVYLVRWRRSKKNIPGTTITQIGNIDELYEVIHENPYILESIDAVPFINTPLHVASASGNLPLAMEIMNLKPSFARKLNTYGLSPLHLAIEEGQTRLVLSLLKVDPNLVRLPGREGTTPFHQVVGRGETDLMTEFLLACPGCIRDANVNGETALHIAVLNDRYEELELLLGWVQRLRQADAESLEMQFLNKRDQDGNTALHLAAYHNRFKEVKLLVKCHAVNLNVRNRIGLTALDILQNQGEHQTNRNIENIVRKSGGKTGNSLPKPKKVSEILRTPIGFTEHLFTLTARYRNQTSEGTRAALLVIAALIITTTYQTALQPPGGVYQENAAEESKKSVGTIVMNHKYFYVLRNVNSMAFVGAVFMAFCLLPAGEGYVWWFMWIAVPLYVSYLVSMSVISPDTVWYFSTSAVSVLIIIAVYMVVYLVRWRRSKKNIPGTTSELILEGLTTFDLAKGVE</sequence>
<keyword evidence="2" id="KW-1133">Transmembrane helix</keyword>
<dbReference type="PANTHER" id="PTHR24128">
    <property type="entry name" value="HOMEOBOX PROTEIN WARIAI"/>
    <property type="match status" value="1"/>
</dbReference>
<feature type="transmembrane region" description="Helical" evidence="2">
    <location>
        <begin position="287"/>
        <end position="305"/>
    </location>
</feature>
<reference evidence="4 5" key="1">
    <citation type="submission" date="2021-05" db="EMBL/GenBank/DDBJ databases">
        <title>Genome Assembly of Synthetic Allotetraploid Brassica napus Reveals Homoeologous Exchanges between Subgenomes.</title>
        <authorList>
            <person name="Davis J.T."/>
        </authorList>
    </citation>
    <scope>NUCLEOTIDE SEQUENCE [LARGE SCALE GENOMIC DNA]</scope>
    <source>
        <strain evidence="5">cv. Da-Ae</strain>
        <tissue evidence="4">Seedling</tissue>
    </source>
</reference>
<dbReference type="Pfam" id="PF13962">
    <property type="entry name" value="PGG"/>
    <property type="match status" value="2"/>
</dbReference>
<dbReference type="PANTHER" id="PTHR24128:SF76">
    <property type="entry name" value="ANKYRIN REPEAT FAMILY PROTEIN"/>
    <property type="match status" value="1"/>
</dbReference>
<keyword evidence="1" id="KW-0040">ANK repeat</keyword>
<dbReference type="Pfam" id="PF12796">
    <property type="entry name" value="Ank_2"/>
    <property type="match status" value="2"/>
</dbReference>
<dbReference type="PROSITE" id="PS50297">
    <property type="entry name" value="ANK_REP_REGION"/>
    <property type="match status" value="6"/>
</dbReference>
<dbReference type="SMART" id="SM00248">
    <property type="entry name" value="ANK"/>
    <property type="match status" value="10"/>
</dbReference>
<feature type="repeat" description="ANK" evidence="1">
    <location>
        <begin position="135"/>
        <end position="156"/>
    </location>
</feature>
<comment type="caution">
    <text evidence="4">The sequence shown here is derived from an EMBL/GenBank/DDBJ whole genome shotgun (WGS) entry which is preliminary data.</text>
</comment>
<dbReference type="InterPro" id="IPR036770">
    <property type="entry name" value="Ankyrin_rpt-contain_sf"/>
</dbReference>
<feature type="repeat" description="ANK" evidence="1">
    <location>
        <begin position="488"/>
        <end position="510"/>
    </location>
</feature>
<dbReference type="EMBL" id="JAGKQM010000019">
    <property type="protein sequence ID" value="KAH0858710.1"/>
    <property type="molecule type" value="Genomic_DNA"/>
</dbReference>
<feature type="transmembrane region" description="Helical" evidence="2">
    <location>
        <begin position="390"/>
        <end position="412"/>
    </location>
</feature>
<accession>A0ABQ7XRV1</accession>
<feature type="domain" description="PGG" evidence="3">
    <location>
        <begin position="704"/>
        <end position="802"/>
    </location>
</feature>
<feature type="repeat" description="ANK" evidence="1">
    <location>
        <begin position="602"/>
        <end position="624"/>
    </location>
</feature>
<evidence type="ECO:0000313" key="5">
    <source>
        <dbReference type="Proteomes" id="UP000824890"/>
    </source>
</evidence>
<feature type="transmembrane region" description="Helical" evidence="2">
    <location>
        <begin position="784"/>
        <end position="805"/>
    </location>
</feature>
<feature type="transmembrane region" description="Helical" evidence="2">
    <location>
        <begin position="363"/>
        <end position="384"/>
    </location>
</feature>